<dbReference type="Pfam" id="PF02674">
    <property type="entry name" value="Colicin_V"/>
    <property type="match status" value="1"/>
</dbReference>
<proteinExistence type="predicted"/>
<keyword evidence="2 5" id="KW-0812">Transmembrane</keyword>
<dbReference type="PANTHER" id="PTHR37306">
    <property type="entry name" value="COLICIN V PRODUCTION PROTEIN"/>
    <property type="match status" value="1"/>
</dbReference>
<sequence>MNIIDIILSILLLLGIVRGLYKGFLAELAGLIALIAGIYAAIHFSGFTYAFFSGFLDWDEKFLIILAFATTFFVVAILITLAGGILTRMANLLMLGILNRLLGAVFGFIKMAFLASLFFMFVDYFDVFEVEEETKETSVLYAPVRKIAPLLLPTLIEEIKEGELFESPSNEEGTENESKCLKV</sequence>
<feature type="transmembrane region" description="Helical" evidence="5">
    <location>
        <begin position="6"/>
        <end position="21"/>
    </location>
</feature>
<gene>
    <name evidence="6" type="ORF">ACFSTG_04995</name>
</gene>
<evidence type="ECO:0000256" key="3">
    <source>
        <dbReference type="ARBA" id="ARBA00022989"/>
    </source>
</evidence>
<dbReference type="RefSeq" id="WP_380749077.1">
    <property type="nucleotide sequence ID" value="NZ_JBHULT010000006.1"/>
</dbReference>
<accession>A0ABW5IWE1</accession>
<keyword evidence="7" id="KW-1185">Reference proteome</keyword>
<evidence type="ECO:0000256" key="4">
    <source>
        <dbReference type="ARBA" id="ARBA00023136"/>
    </source>
</evidence>
<dbReference type="EMBL" id="JBHULT010000006">
    <property type="protein sequence ID" value="MFD2517242.1"/>
    <property type="molecule type" value="Genomic_DNA"/>
</dbReference>
<name>A0ABW5IWE1_9FLAO</name>
<evidence type="ECO:0000256" key="5">
    <source>
        <dbReference type="SAM" id="Phobius"/>
    </source>
</evidence>
<evidence type="ECO:0000313" key="6">
    <source>
        <dbReference type="EMBL" id="MFD2517242.1"/>
    </source>
</evidence>
<evidence type="ECO:0000256" key="2">
    <source>
        <dbReference type="ARBA" id="ARBA00022692"/>
    </source>
</evidence>
<comment type="subcellular location">
    <subcellularLocation>
        <location evidence="1">Membrane</location>
        <topology evidence="1">Multi-pass membrane protein</topology>
    </subcellularLocation>
</comment>
<comment type="caution">
    <text evidence="6">The sequence shown here is derived from an EMBL/GenBank/DDBJ whole genome shotgun (WGS) entry which is preliminary data.</text>
</comment>
<feature type="transmembrane region" description="Helical" evidence="5">
    <location>
        <begin position="98"/>
        <end position="122"/>
    </location>
</feature>
<evidence type="ECO:0000313" key="7">
    <source>
        <dbReference type="Proteomes" id="UP001597468"/>
    </source>
</evidence>
<dbReference type="InterPro" id="IPR003825">
    <property type="entry name" value="Colicin-V_CvpA"/>
</dbReference>
<dbReference type="Proteomes" id="UP001597468">
    <property type="component" value="Unassembled WGS sequence"/>
</dbReference>
<organism evidence="6 7">
    <name type="scientific">Salinimicrobium flavum</name>
    <dbReference type="NCBI Taxonomy" id="1737065"/>
    <lineage>
        <taxon>Bacteria</taxon>
        <taxon>Pseudomonadati</taxon>
        <taxon>Bacteroidota</taxon>
        <taxon>Flavobacteriia</taxon>
        <taxon>Flavobacteriales</taxon>
        <taxon>Flavobacteriaceae</taxon>
        <taxon>Salinimicrobium</taxon>
    </lineage>
</organism>
<evidence type="ECO:0000256" key="1">
    <source>
        <dbReference type="ARBA" id="ARBA00004141"/>
    </source>
</evidence>
<protein>
    <submittedName>
        <fullName evidence="6">CvpA family protein</fullName>
    </submittedName>
</protein>
<feature type="transmembrane region" description="Helical" evidence="5">
    <location>
        <begin position="64"/>
        <end position="86"/>
    </location>
</feature>
<dbReference type="PANTHER" id="PTHR37306:SF1">
    <property type="entry name" value="COLICIN V PRODUCTION PROTEIN"/>
    <property type="match status" value="1"/>
</dbReference>
<keyword evidence="4 5" id="KW-0472">Membrane</keyword>
<feature type="transmembrane region" description="Helical" evidence="5">
    <location>
        <begin position="28"/>
        <end position="52"/>
    </location>
</feature>
<reference evidence="7" key="1">
    <citation type="journal article" date="2019" name="Int. J. Syst. Evol. Microbiol.">
        <title>The Global Catalogue of Microorganisms (GCM) 10K type strain sequencing project: providing services to taxonomists for standard genome sequencing and annotation.</title>
        <authorList>
            <consortium name="The Broad Institute Genomics Platform"/>
            <consortium name="The Broad Institute Genome Sequencing Center for Infectious Disease"/>
            <person name="Wu L."/>
            <person name="Ma J."/>
        </authorList>
    </citation>
    <scope>NUCLEOTIDE SEQUENCE [LARGE SCALE GENOMIC DNA]</scope>
    <source>
        <strain evidence="7">KCTC 42585</strain>
    </source>
</reference>
<keyword evidence="3 5" id="KW-1133">Transmembrane helix</keyword>